<sequence>MGEDEMKILHIAVHMGGGIGSAYAGLGTCGRQQSILLLEEPIDKSSLAKVQREGFRIFFATDKEEIKRELAEADIVVFNWTHHPALTQFLHQFPDIPIRSVLWCHVSGNYFPALRAEFLECFEQVIFASPYSLQLPQIQKMGAKYISEHFDVVYGLGDLRRFAQSSREPHGKFVIGYVGTHGFCKLHPKFVDFCAAVTVPNVEFAMVGSPVTREEILSAAKQKGIEDRFTFYGQVDNVPQLLSRMDVFGYLLNPQHFGATENALLEAMAAGLPVVALNQCVESVIIRNGKTGILVKNPQEYGKAIQRLYEDRELMAHMGEAACRDVLQRFSVETNRQRFLERCSRIMHQPKRVHRFGDFFGDTPADWFLSCVGDDRTCFLEERAGDAGLIFYEPTKGSPHHYHTYFPEDRQLALWAKQLRK</sequence>
<dbReference type="InterPro" id="IPR001296">
    <property type="entry name" value="Glyco_trans_1"/>
</dbReference>
<dbReference type="EMBL" id="SLUI01000009">
    <property type="protein sequence ID" value="TCL36125.1"/>
    <property type="molecule type" value="Genomic_DNA"/>
</dbReference>
<proteinExistence type="predicted"/>
<evidence type="ECO:0000259" key="1">
    <source>
        <dbReference type="Pfam" id="PF00534"/>
    </source>
</evidence>
<dbReference type="Proteomes" id="UP000295063">
    <property type="component" value="Unassembled WGS sequence"/>
</dbReference>
<comment type="caution">
    <text evidence="2">The sequence shown here is derived from an EMBL/GenBank/DDBJ whole genome shotgun (WGS) entry which is preliminary data.</text>
</comment>
<feature type="domain" description="Glycosyl transferase family 1" evidence="1">
    <location>
        <begin position="163"/>
        <end position="322"/>
    </location>
</feature>
<reference evidence="2 3" key="1">
    <citation type="submission" date="2019-03" db="EMBL/GenBank/DDBJ databases">
        <title>Genomic Encyclopedia of Type Strains, Phase IV (KMG-IV): sequencing the most valuable type-strain genomes for metagenomic binning, comparative biology and taxonomic classification.</title>
        <authorList>
            <person name="Goeker M."/>
        </authorList>
    </citation>
    <scope>NUCLEOTIDE SEQUENCE [LARGE SCALE GENOMIC DNA]</scope>
    <source>
        <strain evidence="2 3">DSM 15969</strain>
    </source>
</reference>
<dbReference type="GO" id="GO:0016757">
    <property type="term" value="F:glycosyltransferase activity"/>
    <property type="evidence" value="ECO:0007669"/>
    <property type="project" value="InterPro"/>
</dbReference>
<keyword evidence="3" id="KW-1185">Reference proteome</keyword>
<evidence type="ECO:0000313" key="3">
    <source>
        <dbReference type="Proteomes" id="UP000295063"/>
    </source>
</evidence>
<gene>
    <name evidence="2" type="ORF">EV210_10974</name>
</gene>
<keyword evidence="2" id="KW-0808">Transferase</keyword>
<accession>A0A4R1Q419</accession>
<dbReference type="AlphaFoldDB" id="A0A4R1Q419"/>
<dbReference type="CDD" id="cd03801">
    <property type="entry name" value="GT4_PimA-like"/>
    <property type="match status" value="1"/>
</dbReference>
<dbReference type="Gene3D" id="3.40.50.2000">
    <property type="entry name" value="Glycogen Phosphorylase B"/>
    <property type="match status" value="2"/>
</dbReference>
<dbReference type="SUPFAM" id="SSF53756">
    <property type="entry name" value="UDP-Glycosyltransferase/glycogen phosphorylase"/>
    <property type="match status" value="1"/>
</dbReference>
<dbReference type="Pfam" id="PF00534">
    <property type="entry name" value="Glycos_transf_1"/>
    <property type="match status" value="1"/>
</dbReference>
<protein>
    <submittedName>
        <fullName evidence="2">Glycosyl transferase family 1</fullName>
    </submittedName>
</protein>
<evidence type="ECO:0000313" key="2">
    <source>
        <dbReference type="EMBL" id="TCL36125.1"/>
    </source>
</evidence>
<dbReference type="PANTHER" id="PTHR12526">
    <property type="entry name" value="GLYCOSYLTRANSFERASE"/>
    <property type="match status" value="1"/>
</dbReference>
<name>A0A4R1Q419_9FIRM</name>
<organism evidence="2 3">
    <name type="scientific">Anaerospora hongkongensis</name>
    <dbReference type="NCBI Taxonomy" id="244830"/>
    <lineage>
        <taxon>Bacteria</taxon>
        <taxon>Bacillati</taxon>
        <taxon>Bacillota</taxon>
        <taxon>Negativicutes</taxon>
        <taxon>Selenomonadales</taxon>
        <taxon>Sporomusaceae</taxon>
        <taxon>Anaerospora</taxon>
    </lineage>
</organism>